<dbReference type="KEGG" id="aali:118466965"/>
<dbReference type="EnsemblMetazoa" id="AALB004998-RA">
    <property type="protein sequence ID" value="AALB004998-PA"/>
    <property type="gene ID" value="AALB004998"/>
</dbReference>
<organism evidence="1 2">
    <name type="scientific">Anopheles albimanus</name>
    <name type="common">New world malaria mosquito</name>
    <dbReference type="NCBI Taxonomy" id="7167"/>
    <lineage>
        <taxon>Eukaryota</taxon>
        <taxon>Metazoa</taxon>
        <taxon>Ecdysozoa</taxon>
        <taxon>Arthropoda</taxon>
        <taxon>Hexapoda</taxon>
        <taxon>Insecta</taxon>
        <taxon>Pterygota</taxon>
        <taxon>Neoptera</taxon>
        <taxon>Endopterygota</taxon>
        <taxon>Diptera</taxon>
        <taxon>Nematocera</taxon>
        <taxon>Culicoidea</taxon>
        <taxon>Culicidae</taxon>
        <taxon>Anophelinae</taxon>
        <taxon>Anopheles</taxon>
    </lineage>
</organism>
<dbReference type="VEuPathDB" id="VectorBase:AALB20_031820"/>
<dbReference type="VEuPathDB" id="VectorBase:AALB004998"/>
<name>A0A182FEQ7_ANOAL</name>
<dbReference type="CTD" id="44125"/>
<proteinExistence type="predicted"/>
<reference evidence="1 2" key="1">
    <citation type="journal article" date="2017" name="G3 (Bethesda)">
        <title>The Physical Genome Mapping of Anopheles albimanus Corrected Scaffold Misassemblies and Identified Interarm Rearrangements in Genus Anopheles.</title>
        <authorList>
            <person name="Artemov G.N."/>
            <person name="Peery A.N."/>
            <person name="Jiang X."/>
            <person name="Tu Z."/>
            <person name="Stegniy V.N."/>
            <person name="Sharakhova M.V."/>
            <person name="Sharakhov I.V."/>
        </authorList>
    </citation>
    <scope>NUCLEOTIDE SEQUENCE [LARGE SCALE GENOMIC DNA]</scope>
    <source>
        <strain evidence="1 2">ALBI9_A</strain>
    </source>
</reference>
<dbReference type="GeneID" id="118466965"/>
<evidence type="ECO:0000313" key="2">
    <source>
        <dbReference type="Proteomes" id="UP000069272"/>
    </source>
</evidence>
<keyword evidence="2" id="KW-1185">Reference proteome</keyword>
<dbReference type="STRING" id="7167.A0A182FEQ7"/>
<dbReference type="OrthoDB" id="6339926at2759"/>
<evidence type="ECO:0000313" key="1">
    <source>
        <dbReference type="EnsemblMetazoa" id="AALB004998-PA"/>
    </source>
</evidence>
<protein>
    <submittedName>
        <fullName evidence="1">Uncharacterized protein</fullName>
    </submittedName>
</protein>
<reference evidence="1" key="2">
    <citation type="submission" date="2022-08" db="UniProtKB">
        <authorList>
            <consortium name="EnsemblMetazoa"/>
        </authorList>
    </citation>
    <scope>IDENTIFICATION</scope>
    <source>
        <strain evidence="1">STECLA/ALBI9_A</strain>
    </source>
</reference>
<dbReference type="AlphaFoldDB" id="A0A182FEQ7"/>
<sequence>MKLLVLLLCCVICYTATATESPGFFIKLSKSVPRIGRRGDLENFFLKQSKSVPRIGRRAGGYMMLHREAAVPLQDTAGSNWFERYMKTVKRPAPGGASLGMDDAGKSYKKIRPLDLNHIIDILSDDLFFGSDLKFISWEVLDEALEEDPELLQKLASLARDKEVQQLKHMLGANGEEQLQYVPLDRNEINGASSRAYMYRVDRAASEPSKERIEYQQ</sequence>
<accession>A0A182FEQ7</accession>
<dbReference type="RefSeq" id="XP_035792769.1">
    <property type="nucleotide sequence ID" value="XM_035936876.1"/>
</dbReference>
<dbReference type="Proteomes" id="UP000069272">
    <property type="component" value="Chromosome 3L"/>
</dbReference>